<dbReference type="PROSITE" id="PS50048">
    <property type="entry name" value="ZN2_CY6_FUNGAL_2"/>
    <property type="match status" value="1"/>
</dbReference>
<dbReference type="InterPro" id="IPR036864">
    <property type="entry name" value="Zn2-C6_fun-type_DNA-bd_sf"/>
</dbReference>
<proteinExistence type="predicted"/>
<dbReference type="CDD" id="cd00067">
    <property type="entry name" value="GAL4"/>
    <property type="match status" value="1"/>
</dbReference>
<dbReference type="Proteomes" id="UP001201980">
    <property type="component" value="Unassembled WGS sequence"/>
</dbReference>
<feature type="compositionally biased region" description="Acidic residues" evidence="3">
    <location>
        <begin position="154"/>
        <end position="163"/>
    </location>
</feature>
<dbReference type="GO" id="GO:0045944">
    <property type="term" value="P:positive regulation of transcription by RNA polymerase II"/>
    <property type="evidence" value="ECO:0007669"/>
    <property type="project" value="TreeGrafter"/>
</dbReference>
<gene>
    <name evidence="5" type="ORF">MKZ38_005373</name>
</gene>
<dbReference type="GO" id="GO:0005634">
    <property type="term" value="C:nucleus"/>
    <property type="evidence" value="ECO:0007669"/>
    <property type="project" value="UniProtKB-SubCell"/>
</dbReference>
<feature type="region of interest" description="Disordered" evidence="3">
    <location>
        <begin position="9"/>
        <end position="37"/>
    </location>
</feature>
<feature type="compositionally biased region" description="Low complexity" evidence="3">
    <location>
        <begin position="128"/>
        <end position="144"/>
    </location>
</feature>
<reference evidence="5" key="1">
    <citation type="submission" date="2022-07" db="EMBL/GenBank/DDBJ databases">
        <title>Draft genome sequence of Zalerion maritima ATCC 34329, a (micro)plastics degrading marine fungus.</title>
        <authorList>
            <person name="Paco A."/>
            <person name="Goncalves M.F.M."/>
            <person name="Rocha-Santos T.A.P."/>
            <person name="Alves A."/>
        </authorList>
    </citation>
    <scope>NUCLEOTIDE SEQUENCE</scope>
    <source>
        <strain evidence="5">ATCC 34329</strain>
    </source>
</reference>
<keyword evidence="6" id="KW-1185">Reference proteome</keyword>
<dbReference type="PANTHER" id="PTHR37534">
    <property type="entry name" value="TRANSCRIPTIONAL ACTIVATOR PROTEIN UGA3"/>
    <property type="match status" value="1"/>
</dbReference>
<evidence type="ECO:0000256" key="2">
    <source>
        <dbReference type="ARBA" id="ARBA00023242"/>
    </source>
</evidence>
<dbReference type="SMART" id="SM00066">
    <property type="entry name" value="GAL4"/>
    <property type="match status" value="1"/>
</dbReference>
<comment type="caution">
    <text evidence="5">The sequence shown here is derived from an EMBL/GenBank/DDBJ whole genome shotgun (WGS) entry which is preliminary data.</text>
</comment>
<feature type="region of interest" description="Disordered" evidence="3">
    <location>
        <begin position="128"/>
        <end position="230"/>
    </location>
</feature>
<name>A0AAD5RY24_9PEZI</name>
<feature type="compositionally biased region" description="Polar residues" evidence="3">
    <location>
        <begin position="191"/>
        <end position="230"/>
    </location>
</feature>
<dbReference type="GO" id="GO:0000981">
    <property type="term" value="F:DNA-binding transcription factor activity, RNA polymerase II-specific"/>
    <property type="evidence" value="ECO:0007669"/>
    <property type="project" value="InterPro"/>
</dbReference>
<dbReference type="PROSITE" id="PS00463">
    <property type="entry name" value="ZN2_CY6_FUNGAL_1"/>
    <property type="match status" value="1"/>
</dbReference>
<dbReference type="EMBL" id="JAKWBI020000031">
    <property type="protein sequence ID" value="KAJ2905497.1"/>
    <property type="molecule type" value="Genomic_DNA"/>
</dbReference>
<dbReference type="GO" id="GO:0000976">
    <property type="term" value="F:transcription cis-regulatory region binding"/>
    <property type="evidence" value="ECO:0007669"/>
    <property type="project" value="TreeGrafter"/>
</dbReference>
<evidence type="ECO:0000256" key="1">
    <source>
        <dbReference type="ARBA" id="ARBA00004123"/>
    </source>
</evidence>
<dbReference type="Pfam" id="PF11951">
    <property type="entry name" value="Fungal_trans_2"/>
    <property type="match status" value="1"/>
</dbReference>
<dbReference type="Pfam" id="PF00172">
    <property type="entry name" value="Zn_clus"/>
    <property type="match status" value="1"/>
</dbReference>
<protein>
    <recommendedName>
        <fullName evidence="4">Zn(2)-C6 fungal-type domain-containing protein</fullName>
    </recommendedName>
</protein>
<dbReference type="CDD" id="cd12148">
    <property type="entry name" value="fungal_TF_MHR"/>
    <property type="match status" value="1"/>
</dbReference>
<sequence>MSDLYHQFLSSMTGVGAPPAQGQNPQEMLPHHPQPPQQPMGIPMTGSPVPNQYQSLGYFTGFPDPIMFNTQKAQRSRRKPAGGLDHIKHRRTRSGCYTCRSRRVKCDETHPVCDRCRKGKRDCVYPEPAGAKASSSSGAKESGSQTSPISSHGDEDDDEDDGDRESKLDTIPDEDEPVTPTIPMPGLRRMSTASSLSLQRTDTPSLEGTKSASPSVFSDPSFSGPATQPDLSQLPHDLRFYLTYFGESISHYHYCAIVDMDDFFRGILPDIAFQNEPLLYAVVGFAAYHHALQDPRGRISEFLQYYNRSVTLLLTSLKREEQPSIATLLTILQLATIEEYLGDWVNLTGHQRAAFEVLCQLFTPQTITQSPIGRAIHSWYGRFDVFVSLMGGFEPSLSRGWFSAHLDLCNAQIAADPKVVGWRMEECSSQIRLTSMEMAVLFAKRGRKEIPKEVFLTEHARISSQLAGWRSQWDPRMTNPDFVVTDFTPKRLLTEDDISNPFVPGSLYTFPLFATTLLTCQWHSLILLHESQATINAQSRDPPAELTDHAMAICRIFEAVELWPSSPAGSLFAIQSSLAIAAIFVPRDPRHHLWMRRKFAFLELMGQVFLPLMAELFRDPSCNRWWLPNEEGFSPLLREIRAFADERNAAAIAAQPERLGEIKRVFANLQLGVTPGTEDELL</sequence>
<dbReference type="Gene3D" id="4.10.240.10">
    <property type="entry name" value="Zn(2)-C6 fungal-type DNA-binding domain"/>
    <property type="match status" value="1"/>
</dbReference>
<evidence type="ECO:0000313" key="6">
    <source>
        <dbReference type="Proteomes" id="UP001201980"/>
    </source>
</evidence>
<dbReference type="InterPro" id="IPR001138">
    <property type="entry name" value="Zn2Cys6_DnaBD"/>
</dbReference>
<accession>A0AAD5RY24</accession>
<feature type="domain" description="Zn(2)-C6 fungal-type" evidence="4">
    <location>
        <begin position="95"/>
        <end position="125"/>
    </location>
</feature>
<dbReference type="PANTHER" id="PTHR37534:SF10">
    <property type="entry name" value="ZN(II)2CYS6 TRANSCRIPTION FACTOR (EUROFUNG)"/>
    <property type="match status" value="1"/>
</dbReference>
<dbReference type="AlphaFoldDB" id="A0AAD5RY24"/>
<organism evidence="5 6">
    <name type="scientific">Zalerion maritima</name>
    <dbReference type="NCBI Taxonomy" id="339359"/>
    <lineage>
        <taxon>Eukaryota</taxon>
        <taxon>Fungi</taxon>
        <taxon>Dikarya</taxon>
        <taxon>Ascomycota</taxon>
        <taxon>Pezizomycotina</taxon>
        <taxon>Sordariomycetes</taxon>
        <taxon>Lulworthiomycetidae</taxon>
        <taxon>Lulworthiales</taxon>
        <taxon>Lulworthiaceae</taxon>
        <taxon>Zalerion</taxon>
    </lineage>
</organism>
<evidence type="ECO:0000259" key="4">
    <source>
        <dbReference type="PROSITE" id="PS50048"/>
    </source>
</evidence>
<dbReference type="SUPFAM" id="SSF57701">
    <property type="entry name" value="Zn2/Cys6 DNA-binding domain"/>
    <property type="match status" value="1"/>
</dbReference>
<evidence type="ECO:0000256" key="3">
    <source>
        <dbReference type="SAM" id="MobiDB-lite"/>
    </source>
</evidence>
<comment type="subcellular location">
    <subcellularLocation>
        <location evidence="1">Nucleus</location>
    </subcellularLocation>
</comment>
<evidence type="ECO:0000313" key="5">
    <source>
        <dbReference type="EMBL" id="KAJ2905497.1"/>
    </source>
</evidence>
<keyword evidence="2" id="KW-0539">Nucleus</keyword>
<dbReference type="GO" id="GO:0008270">
    <property type="term" value="F:zinc ion binding"/>
    <property type="evidence" value="ECO:0007669"/>
    <property type="project" value="InterPro"/>
</dbReference>
<dbReference type="InterPro" id="IPR021858">
    <property type="entry name" value="Fun_TF"/>
</dbReference>